<proteinExistence type="predicted"/>
<evidence type="ECO:0000256" key="1">
    <source>
        <dbReference type="SAM" id="MobiDB-lite"/>
    </source>
</evidence>
<reference evidence="2" key="2">
    <citation type="journal article" date="2008" name="Genome Biol.">
        <title>Improved genome assembly and evidence-based global gene model set for the chordate Ciona intestinalis: new insight into intron and operon populations.</title>
        <authorList>
            <person name="Satou Y."/>
            <person name="Mineta K."/>
            <person name="Ogasawara M."/>
            <person name="Sasakura Y."/>
            <person name="Shoguchi E."/>
            <person name="Ueno K."/>
            <person name="Yamada L."/>
            <person name="Matsumoto J."/>
            <person name="Wasserscheid J."/>
            <person name="Dewar K."/>
            <person name="Wiley G.B."/>
            <person name="Macmil S.L."/>
            <person name="Roe B.A."/>
            <person name="Zeller R.W."/>
            <person name="Hastings K.E."/>
            <person name="Lemaire P."/>
            <person name="Lindquist E."/>
            <person name="Endo T."/>
            <person name="Hotta K."/>
            <person name="Inaba K."/>
        </authorList>
    </citation>
    <scope>NUCLEOTIDE SEQUENCE [LARGE SCALE GENOMIC DNA]</scope>
    <source>
        <strain evidence="2">wild type</strain>
    </source>
</reference>
<dbReference type="HOGENOM" id="CLU_3191003_0_0_1"/>
<dbReference type="EMBL" id="EAAA01001530">
    <property type="status" value="NOT_ANNOTATED_CDS"/>
    <property type="molecule type" value="Genomic_DNA"/>
</dbReference>
<dbReference type="AlphaFoldDB" id="H2XL23"/>
<reference evidence="3" key="1">
    <citation type="journal article" date="2002" name="Science">
        <title>The draft genome of Ciona intestinalis: insights into chordate and vertebrate origins.</title>
        <authorList>
            <person name="Dehal P."/>
            <person name="Satou Y."/>
            <person name="Campbell R.K."/>
            <person name="Chapman J."/>
            <person name="Degnan B."/>
            <person name="De Tomaso A."/>
            <person name="Davidson B."/>
            <person name="Di Gregorio A."/>
            <person name="Gelpke M."/>
            <person name="Goodstein D.M."/>
            <person name="Harafuji N."/>
            <person name="Hastings K.E."/>
            <person name="Ho I."/>
            <person name="Hotta K."/>
            <person name="Huang W."/>
            <person name="Kawashima T."/>
            <person name="Lemaire P."/>
            <person name="Martinez D."/>
            <person name="Meinertzhagen I.A."/>
            <person name="Necula S."/>
            <person name="Nonaka M."/>
            <person name="Putnam N."/>
            <person name="Rash S."/>
            <person name="Saiga H."/>
            <person name="Satake M."/>
            <person name="Terry A."/>
            <person name="Yamada L."/>
            <person name="Wang H.G."/>
            <person name="Awazu S."/>
            <person name="Azumi K."/>
            <person name="Boore J."/>
            <person name="Branno M."/>
            <person name="Chin-Bow S."/>
            <person name="DeSantis R."/>
            <person name="Doyle S."/>
            <person name="Francino P."/>
            <person name="Keys D.N."/>
            <person name="Haga S."/>
            <person name="Hayashi H."/>
            <person name="Hino K."/>
            <person name="Imai K.S."/>
            <person name="Inaba K."/>
            <person name="Kano S."/>
            <person name="Kobayashi K."/>
            <person name="Kobayashi M."/>
            <person name="Lee B.I."/>
            <person name="Makabe K.W."/>
            <person name="Manohar C."/>
            <person name="Matassi G."/>
            <person name="Medina M."/>
            <person name="Mochizuki Y."/>
            <person name="Mount S."/>
            <person name="Morishita T."/>
            <person name="Miura S."/>
            <person name="Nakayama A."/>
            <person name="Nishizaka S."/>
            <person name="Nomoto H."/>
            <person name="Ohta F."/>
            <person name="Oishi K."/>
            <person name="Rigoutsos I."/>
            <person name="Sano M."/>
            <person name="Sasaki A."/>
            <person name="Sasakura Y."/>
            <person name="Shoguchi E."/>
            <person name="Shin-i T."/>
            <person name="Spagnuolo A."/>
            <person name="Stainier D."/>
            <person name="Suzuki M.M."/>
            <person name="Tassy O."/>
            <person name="Takatori N."/>
            <person name="Tokuoka M."/>
            <person name="Yagi K."/>
            <person name="Yoshizaki F."/>
            <person name="Wada S."/>
            <person name="Zhang C."/>
            <person name="Hyatt P.D."/>
            <person name="Larimer F."/>
            <person name="Detter C."/>
            <person name="Doggett N."/>
            <person name="Glavina T."/>
            <person name="Hawkins T."/>
            <person name="Richardson P."/>
            <person name="Lucas S."/>
            <person name="Kohara Y."/>
            <person name="Levine M."/>
            <person name="Satoh N."/>
            <person name="Rokhsar D.S."/>
        </authorList>
    </citation>
    <scope>NUCLEOTIDE SEQUENCE [LARGE SCALE GENOMIC DNA]</scope>
</reference>
<evidence type="ECO:0000313" key="3">
    <source>
        <dbReference type="Proteomes" id="UP000008144"/>
    </source>
</evidence>
<dbReference type="EMBL" id="EAAA01001529">
    <property type="status" value="NOT_ANNOTATED_CDS"/>
    <property type="molecule type" value="Genomic_DNA"/>
</dbReference>
<accession>H2XL23</accession>
<dbReference type="InParanoid" id="H2XL23"/>
<organism evidence="2 3">
    <name type="scientific">Ciona intestinalis</name>
    <name type="common">Transparent sea squirt</name>
    <name type="synonym">Ascidia intestinalis</name>
    <dbReference type="NCBI Taxonomy" id="7719"/>
    <lineage>
        <taxon>Eukaryota</taxon>
        <taxon>Metazoa</taxon>
        <taxon>Chordata</taxon>
        <taxon>Tunicata</taxon>
        <taxon>Ascidiacea</taxon>
        <taxon>Phlebobranchia</taxon>
        <taxon>Cionidae</taxon>
        <taxon>Ciona</taxon>
    </lineage>
</organism>
<keyword evidence="3" id="KW-1185">Reference proteome</keyword>
<dbReference type="Proteomes" id="UP000008144">
    <property type="component" value="Chromosome 2"/>
</dbReference>
<feature type="compositionally biased region" description="Pro residues" evidence="1">
    <location>
        <begin position="26"/>
        <end position="39"/>
    </location>
</feature>
<protein>
    <submittedName>
        <fullName evidence="2">Uncharacterized protein</fullName>
    </submittedName>
</protein>
<dbReference type="Ensembl" id="ENSCINT00000036238.1">
    <property type="protein sequence ID" value="ENSCINP00000030355.1"/>
    <property type="gene ID" value="ENSCING00000018838.1"/>
</dbReference>
<name>H2XL23_CIOIN</name>
<reference evidence="2" key="3">
    <citation type="submission" date="2025-08" db="UniProtKB">
        <authorList>
            <consortium name="Ensembl"/>
        </authorList>
    </citation>
    <scope>IDENTIFICATION</scope>
</reference>
<feature type="region of interest" description="Disordered" evidence="1">
    <location>
        <begin position="1"/>
        <end position="46"/>
    </location>
</feature>
<reference evidence="2" key="4">
    <citation type="submission" date="2025-09" db="UniProtKB">
        <authorList>
            <consortium name="Ensembl"/>
        </authorList>
    </citation>
    <scope>IDENTIFICATION</scope>
</reference>
<evidence type="ECO:0000313" key="2">
    <source>
        <dbReference type="Ensembl" id="ENSCINP00000030355.1"/>
    </source>
</evidence>
<sequence>MLIFPPDPRSGRGISTAPSTKDICKPPFPPHQNPTPPIQLTPMLTL</sequence>